<keyword evidence="10" id="KW-1185">Reference proteome</keyword>
<comment type="subcellular location">
    <subcellularLocation>
        <location evidence="1">Cell membrane</location>
        <topology evidence="1">Multi-pass membrane protein</topology>
    </subcellularLocation>
</comment>
<dbReference type="Pfam" id="PF00083">
    <property type="entry name" value="Sugar_tr"/>
    <property type="match status" value="1"/>
</dbReference>
<dbReference type="eggNOG" id="COG0477">
    <property type="taxonomic scope" value="Bacteria"/>
</dbReference>
<evidence type="ECO:0000256" key="7">
    <source>
        <dbReference type="SAM" id="Phobius"/>
    </source>
</evidence>
<dbReference type="HOGENOM" id="CLU_001265_39_5_11"/>
<dbReference type="Gene3D" id="1.20.1250.20">
    <property type="entry name" value="MFS general substrate transporter like domains"/>
    <property type="match status" value="2"/>
</dbReference>
<dbReference type="PROSITE" id="PS50850">
    <property type="entry name" value="MFS"/>
    <property type="match status" value="1"/>
</dbReference>
<feature type="transmembrane region" description="Helical" evidence="7">
    <location>
        <begin position="330"/>
        <end position="349"/>
    </location>
</feature>
<evidence type="ECO:0000256" key="1">
    <source>
        <dbReference type="ARBA" id="ARBA00004651"/>
    </source>
</evidence>
<evidence type="ECO:0000313" key="9">
    <source>
        <dbReference type="EMBL" id="AHW65474.1"/>
    </source>
</evidence>
<accession>X5DVW5</accession>
<keyword evidence="3" id="KW-1003">Cell membrane</keyword>
<dbReference type="GO" id="GO:0022857">
    <property type="term" value="F:transmembrane transporter activity"/>
    <property type="evidence" value="ECO:0007669"/>
    <property type="project" value="InterPro"/>
</dbReference>
<feature type="transmembrane region" description="Helical" evidence="7">
    <location>
        <begin position="125"/>
        <end position="149"/>
    </location>
</feature>
<evidence type="ECO:0000256" key="4">
    <source>
        <dbReference type="ARBA" id="ARBA00022692"/>
    </source>
</evidence>
<dbReference type="RefSeq" id="WP_081803968.1">
    <property type="nucleotide sequence ID" value="NZ_CP006842.1"/>
</dbReference>
<dbReference type="PROSITE" id="PS00216">
    <property type="entry name" value="SUGAR_TRANSPORT_1"/>
    <property type="match status" value="1"/>
</dbReference>
<feature type="transmembrane region" description="Helical" evidence="7">
    <location>
        <begin position="394"/>
        <end position="416"/>
    </location>
</feature>
<dbReference type="InterPro" id="IPR020846">
    <property type="entry name" value="MFS_dom"/>
</dbReference>
<dbReference type="EMBL" id="CP006842">
    <property type="protein sequence ID" value="AHW65474.1"/>
    <property type="molecule type" value="Genomic_DNA"/>
</dbReference>
<dbReference type="PROSITE" id="PS00217">
    <property type="entry name" value="SUGAR_TRANSPORT_2"/>
    <property type="match status" value="1"/>
</dbReference>
<keyword evidence="4 7" id="KW-0812">Transmembrane</keyword>
<dbReference type="PANTHER" id="PTHR43045:SF1">
    <property type="entry name" value="SHIKIMATE TRANSPORTER"/>
    <property type="match status" value="1"/>
</dbReference>
<organism evidence="9 10">
    <name type="scientific">Corynebacterium glyciniphilum AJ 3170</name>
    <dbReference type="NCBI Taxonomy" id="1404245"/>
    <lineage>
        <taxon>Bacteria</taxon>
        <taxon>Bacillati</taxon>
        <taxon>Actinomycetota</taxon>
        <taxon>Actinomycetes</taxon>
        <taxon>Mycobacteriales</taxon>
        <taxon>Corynebacteriaceae</taxon>
        <taxon>Corynebacterium</taxon>
    </lineage>
</organism>
<keyword evidence="6 7" id="KW-0472">Membrane</keyword>
<feature type="transmembrane region" description="Helical" evidence="7">
    <location>
        <begin position="95"/>
        <end position="119"/>
    </location>
</feature>
<evidence type="ECO:0000256" key="5">
    <source>
        <dbReference type="ARBA" id="ARBA00022989"/>
    </source>
</evidence>
<gene>
    <name evidence="9" type="ORF">CGLY_15190</name>
</gene>
<keyword evidence="5 7" id="KW-1133">Transmembrane helix</keyword>
<feature type="transmembrane region" description="Helical" evidence="7">
    <location>
        <begin position="199"/>
        <end position="216"/>
    </location>
</feature>
<feature type="transmembrane region" description="Helical" evidence="7">
    <location>
        <begin position="300"/>
        <end position="318"/>
    </location>
</feature>
<name>X5DVW5_9CORY</name>
<dbReference type="Proteomes" id="UP000023703">
    <property type="component" value="Chromosome"/>
</dbReference>
<feature type="transmembrane region" description="Helical" evidence="7">
    <location>
        <begin position="169"/>
        <end position="187"/>
    </location>
</feature>
<dbReference type="KEGG" id="cgy:CGLY_15190"/>
<evidence type="ECO:0000259" key="8">
    <source>
        <dbReference type="PROSITE" id="PS50850"/>
    </source>
</evidence>
<feature type="transmembrane region" description="Helical" evidence="7">
    <location>
        <begin position="259"/>
        <end position="280"/>
    </location>
</feature>
<dbReference type="InterPro" id="IPR005828">
    <property type="entry name" value="MFS_sugar_transport-like"/>
</dbReference>
<evidence type="ECO:0000256" key="3">
    <source>
        <dbReference type="ARBA" id="ARBA00022475"/>
    </source>
</evidence>
<sequence length="492" mass="52077">MTRQFTADRSAKEPGRKAHSKLLAAGLAGSSIEWYDFFIYGTAAALVFPTVFFPEVTPLIGTLLSFSTFAVGFIARPIGGILAGHYGDKVGRKPMVIITLTAMAVATFLIGCLPSQAAIGAAAPILLVTMRLIQGLACGGQWGGIVLLLTESAGPKKRGFSGTFGQMGVPLGLFLGNLMMIGCSLAMSDDAFISWGWRIPFLCSALLIPVVAYIHLKVEDSPEFKELKEEVADVRADSGQAAVAQAPLREALTKHWRTILLGAGLLAGTNSAFYVSIAGFLSFGTAAPDDNGLGMDRNTVLTAIMIASILMPLLIMYTGKLSDSIGRRPLIIAGATLLVVWAFPFFWLAETASAPLLVVAMFISSVGQALIFGPLAAFMAELFEPRIRYSGASLAYQIAAVAVSGVAPLVMTWLIAATDGGTWGVSIYMIAMAAINIFCAWYLPETNPEFVRNDPHAVPGIEHTYAPPTGAFTDAPVEPGDFETPTASPVAR</sequence>
<evidence type="ECO:0000256" key="6">
    <source>
        <dbReference type="ARBA" id="ARBA00023136"/>
    </source>
</evidence>
<feature type="transmembrane region" description="Helical" evidence="7">
    <location>
        <begin position="422"/>
        <end position="443"/>
    </location>
</feature>
<feature type="transmembrane region" description="Helical" evidence="7">
    <location>
        <begin position="355"/>
        <end position="382"/>
    </location>
</feature>
<dbReference type="InterPro" id="IPR036259">
    <property type="entry name" value="MFS_trans_sf"/>
</dbReference>
<proteinExistence type="predicted"/>
<keyword evidence="2" id="KW-0813">Transport</keyword>
<dbReference type="OrthoDB" id="8953821at2"/>
<dbReference type="InterPro" id="IPR005829">
    <property type="entry name" value="Sugar_transporter_CS"/>
</dbReference>
<dbReference type="SUPFAM" id="SSF103473">
    <property type="entry name" value="MFS general substrate transporter"/>
    <property type="match status" value="1"/>
</dbReference>
<dbReference type="CDD" id="cd17369">
    <property type="entry name" value="MFS_ShiA_like"/>
    <property type="match status" value="1"/>
</dbReference>
<dbReference type="AlphaFoldDB" id="X5DVW5"/>
<feature type="domain" description="Major facilitator superfamily (MFS) profile" evidence="8">
    <location>
        <begin position="22"/>
        <end position="448"/>
    </location>
</feature>
<protein>
    <submittedName>
        <fullName evidence="9">General substrate transporter, MFS-type</fullName>
    </submittedName>
</protein>
<dbReference type="PANTHER" id="PTHR43045">
    <property type="entry name" value="SHIKIMATE TRANSPORTER"/>
    <property type="match status" value="1"/>
</dbReference>
<evidence type="ECO:0000313" key="10">
    <source>
        <dbReference type="Proteomes" id="UP000023703"/>
    </source>
</evidence>
<dbReference type="STRING" id="1404245.CGLY_15190"/>
<reference evidence="9 10" key="1">
    <citation type="journal article" date="2015" name="Int. J. Syst. Evol. Microbiol.">
        <title>Revisiting Corynebacterium glyciniphilum (ex Kubota et al., 1972) sp. nov., nom. rev., isolated from putrefied banana.</title>
        <authorList>
            <person name="Al-Dilaimi A."/>
            <person name="Bednarz H."/>
            <person name="Lomker A."/>
            <person name="Niehaus K."/>
            <person name="Kalinowski J."/>
            <person name="Ruckert C."/>
        </authorList>
    </citation>
    <scope>NUCLEOTIDE SEQUENCE [LARGE SCALE GENOMIC DNA]</scope>
    <source>
        <strain evidence="9">AJ 3170</strain>
    </source>
</reference>
<feature type="transmembrane region" description="Helical" evidence="7">
    <location>
        <begin position="34"/>
        <end position="53"/>
    </location>
</feature>
<feature type="transmembrane region" description="Helical" evidence="7">
    <location>
        <begin position="59"/>
        <end position="83"/>
    </location>
</feature>
<dbReference type="GO" id="GO:0005886">
    <property type="term" value="C:plasma membrane"/>
    <property type="evidence" value="ECO:0007669"/>
    <property type="project" value="UniProtKB-SubCell"/>
</dbReference>
<evidence type="ECO:0000256" key="2">
    <source>
        <dbReference type="ARBA" id="ARBA00022448"/>
    </source>
</evidence>